<dbReference type="PANTHER" id="PTHR47481">
    <property type="match status" value="1"/>
</dbReference>
<proteinExistence type="predicted"/>
<dbReference type="Proteomes" id="UP000828251">
    <property type="component" value="Unassembled WGS sequence"/>
</dbReference>
<evidence type="ECO:0000313" key="1">
    <source>
        <dbReference type="EMBL" id="KAH1064434.1"/>
    </source>
</evidence>
<keyword evidence="2" id="KW-1185">Reference proteome</keyword>
<gene>
    <name evidence="1" type="ORF">J1N35_029421</name>
</gene>
<dbReference type="EMBL" id="JAIQCV010000009">
    <property type="protein sequence ID" value="KAH1064434.1"/>
    <property type="molecule type" value="Genomic_DNA"/>
</dbReference>
<dbReference type="OrthoDB" id="998461at2759"/>
<organism evidence="1 2">
    <name type="scientific">Gossypium stocksii</name>
    <dbReference type="NCBI Taxonomy" id="47602"/>
    <lineage>
        <taxon>Eukaryota</taxon>
        <taxon>Viridiplantae</taxon>
        <taxon>Streptophyta</taxon>
        <taxon>Embryophyta</taxon>
        <taxon>Tracheophyta</taxon>
        <taxon>Spermatophyta</taxon>
        <taxon>Magnoliopsida</taxon>
        <taxon>eudicotyledons</taxon>
        <taxon>Gunneridae</taxon>
        <taxon>Pentapetalae</taxon>
        <taxon>rosids</taxon>
        <taxon>malvids</taxon>
        <taxon>Malvales</taxon>
        <taxon>Malvaceae</taxon>
        <taxon>Malvoideae</taxon>
        <taxon>Gossypium</taxon>
    </lineage>
</organism>
<protein>
    <submittedName>
        <fullName evidence="1">Uncharacterized protein</fullName>
    </submittedName>
</protein>
<comment type="caution">
    <text evidence="1">The sequence shown here is derived from an EMBL/GenBank/DDBJ whole genome shotgun (WGS) entry which is preliminary data.</text>
</comment>
<dbReference type="PANTHER" id="PTHR47481:SF22">
    <property type="entry name" value="RETROTRANSPOSON GAG DOMAIN-CONTAINING PROTEIN"/>
    <property type="match status" value="1"/>
</dbReference>
<name>A0A9D3ZTR9_9ROSI</name>
<accession>A0A9D3ZTR9</accession>
<sequence length="107" mass="11755">MATGNTQVALPNTQDLEHPLTLRILANTYACPSHGHIKQLKDNSKNITKGSQCITDYIQDIKTKDDDLAALGKPLDHEDLIEKVLKGLDDTYQSVIDAVNSRDAPIT</sequence>
<evidence type="ECO:0000313" key="2">
    <source>
        <dbReference type="Proteomes" id="UP000828251"/>
    </source>
</evidence>
<reference evidence="1 2" key="1">
    <citation type="journal article" date="2021" name="Plant Biotechnol. J.">
        <title>Multi-omics assisted identification of the key and species-specific regulatory components of drought-tolerant mechanisms in Gossypium stocksii.</title>
        <authorList>
            <person name="Yu D."/>
            <person name="Ke L."/>
            <person name="Zhang D."/>
            <person name="Wu Y."/>
            <person name="Sun Y."/>
            <person name="Mei J."/>
            <person name="Sun J."/>
            <person name="Sun Y."/>
        </authorList>
    </citation>
    <scope>NUCLEOTIDE SEQUENCE [LARGE SCALE GENOMIC DNA]</scope>
    <source>
        <strain evidence="2">cv. E1</strain>
        <tissue evidence="1">Leaf</tissue>
    </source>
</reference>
<dbReference type="AlphaFoldDB" id="A0A9D3ZTR9"/>